<reference evidence="2" key="1">
    <citation type="journal article" date="2023" name="Mol. Biol. Evol.">
        <title>Third-Generation Sequencing Reveals the Adaptive Role of the Epigenome in Three Deep-Sea Polychaetes.</title>
        <authorList>
            <person name="Perez M."/>
            <person name="Aroh O."/>
            <person name="Sun Y."/>
            <person name="Lan Y."/>
            <person name="Juniper S.K."/>
            <person name="Young C.R."/>
            <person name="Angers B."/>
            <person name="Qian P.Y."/>
        </authorList>
    </citation>
    <scope>NUCLEOTIDE SEQUENCE</scope>
    <source>
        <strain evidence="2">R07B-5</strain>
    </source>
</reference>
<gene>
    <name evidence="2" type="ORF">NP493_1252g00041</name>
</gene>
<dbReference type="AlphaFoldDB" id="A0AAD9KCI2"/>
<comment type="caution">
    <text evidence="2">The sequence shown here is derived from an EMBL/GenBank/DDBJ whole genome shotgun (WGS) entry which is preliminary data.</text>
</comment>
<evidence type="ECO:0000313" key="3">
    <source>
        <dbReference type="Proteomes" id="UP001209878"/>
    </source>
</evidence>
<accession>A0AAD9KCI2</accession>
<proteinExistence type="predicted"/>
<feature type="region of interest" description="Disordered" evidence="1">
    <location>
        <begin position="119"/>
        <end position="148"/>
    </location>
</feature>
<protein>
    <submittedName>
        <fullName evidence="2">Uncharacterized protein</fullName>
    </submittedName>
</protein>
<evidence type="ECO:0000256" key="1">
    <source>
        <dbReference type="SAM" id="MobiDB-lite"/>
    </source>
</evidence>
<evidence type="ECO:0000313" key="2">
    <source>
        <dbReference type="EMBL" id="KAK2167953.1"/>
    </source>
</evidence>
<dbReference type="EMBL" id="JAODUO010001251">
    <property type="protein sequence ID" value="KAK2167953.1"/>
    <property type="molecule type" value="Genomic_DNA"/>
</dbReference>
<sequence>MFTRRLLRKEITWTLSTEEERIPGVYNVKKRLGLIDYDAIIAEAKLRLPRKLREISATLTETEVPALPPIVSPETGRARAAPDTRLEASRLRLPHVAQEKKWFTKLLIACLFTGNSEDIEEGQEAEQPKRRTTQAGGRGGCEKKRPSRNIPPTFVRLQVLEKGQHFGRVDPTPPLHPPVTVVSNGAQCILLSKSFLSRHREDAMWKMCGKPDLPRPREDALRHSVHDERRWQAARSRIFDRLARRSRCRAALVRQFPPSYAGQYSFRTGPTPR</sequence>
<dbReference type="Proteomes" id="UP001209878">
    <property type="component" value="Unassembled WGS sequence"/>
</dbReference>
<organism evidence="2 3">
    <name type="scientific">Ridgeia piscesae</name>
    <name type="common">Tubeworm</name>
    <dbReference type="NCBI Taxonomy" id="27915"/>
    <lineage>
        <taxon>Eukaryota</taxon>
        <taxon>Metazoa</taxon>
        <taxon>Spiralia</taxon>
        <taxon>Lophotrochozoa</taxon>
        <taxon>Annelida</taxon>
        <taxon>Polychaeta</taxon>
        <taxon>Sedentaria</taxon>
        <taxon>Canalipalpata</taxon>
        <taxon>Sabellida</taxon>
        <taxon>Siboglinidae</taxon>
        <taxon>Ridgeia</taxon>
    </lineage>
</organism>
<keyword evidence="3" id="KW-1185">Reference proteome</keyword>
<name>A0AAD9KCI2_RIDPI</name>